<protein>
    <submittedName>
        <fullName evidence="1">Transmembrane protein</fullName>
    </submittedName>
</protein>
<keyword evidence="2" id="KW-1185">Reference proteome</keyword>
<keyword evidence="1" id="KW-0472">Membrane</keyword>
<dbReference type="GO" id="GO:0006508">
    <property type="term" value="P:proteolysis"/>
    <property type="evidence" value="ECO:0007669"/>
    <property type="project" value="InterPro"/>
</dbReference>
<dbReference type="OrthoDB" id="9874517at2"/>
<name>A0A0J1BLB2_RHOIS</name>
<dbReference type="STRING" id="595434.RISK_000393"/>
<accession>A0A0J1BLB2</accession>
<dbReference type="AlphaFoldDB" id="A0A0J1BLB2"/>
<dbReference type="InterPro" id="IPR001969">
    <property type="entry name" value="Aspartic_peptidase_AS"/>
</dbReference>
<dbReference type="EMBL" id="LECT01000006">
    <property type="protein sequence ID" value="KLU07315.1"/>
    <property type="molecule type" value="Genomic_DNA"/>
</dbReference>
<dbReference type="GO" id="GO:0004190">
    <property type="term" value="F:aspartic-type endopeptidase activity"/>
    <property type="evidence" value="ECO:0007669"/>
    <property type="project" value="InterPro"/>
</dbReference>
<evidence type="ECO:0000313" key="2">
    <source>
        <dbReference type="Proteomes" id="UP000036367"/>
    </source>
</evidence>
<evidence type="ECO:0000313" key="1">
    <source>
        <dbReference type="EMBL" id="KLU07315.1"/>
    </source>
</evidence>
<proteinExistence type="predicted"/>
<sequence length="314" mass="34619">MSVSLQFRRALNAAFGVRRVLSGFFMGIYRLAGSRVLICRFLSGLMLFLFSIPCEADYVEGFQSQLIHNALPGIQVDSEQDSLLFILDSGATVNVISSDMLATLVSSGRANRQGDQFALDIPGFEGLKFIAMDLQSIQLGEPTVHGVVGMDFLIAKKLVLSNSFESKLSVEDATVLTEIPMQVGEEGRFYFDNCVVGGETGRFLVDTGSDGSITLPKDRFLALLQERLISDAEETELVRFDHETQRLSSTVVQDGLLKTFQLRNLLIRRVGVTAASPQSVGAGFLRDLNVELDFQNRKCTVFKQIEEADQRGRG</sequence>
<dbReference type="RefSeq" id="WP_150122463.1">
    <property type="nucleotide sequence ID" value="NZ_LECT01000006.1"/>
</dbReference>
<organism evidence="1 2">
    <name type="scientific">Rhodopirellula islandica</name>
    <dbReference type="NCBI Taxonomy" id="595434"/>
    <lineage>
        <taxon>Bacteria</taxon>
        <taxon>Pseudomonadati</taxon>
        <taxon>Planctomycetota</taxon>
        <taxon>Planctomycetia</taxon>
        <taxon>Pirellulales</taxon>
        <taxon>Pirellulaceae</taxon>
        <taxon>Rhodopirellula</taxon>
    </lineage>
</organism>
<gene>
    <name evidence="1" type="ORF">RISK_000393</name>
</gene>
<reference evidence="1" key="1">
    <citation type="submission" date="2015-05" db="EMBL/GenBank/DDBJ databases">
        <title>Permanent draft genome of Rhodopirellula islandicus K833.</title>
        <authorList>
            <person name="Kizina J."/>
            <person name="Richter M."/>
            <person name="Glockner F.O."/>
            <person name="Harder J."/>
        </authorList>
    </citation>
    <scope>NUCLEOTIDE SEQUENCE [LARGE SCALE GENOMIC DNA]</scope>
    <source>
        <strain evidence="1">K833</strain>
    </source>
</reference>
<dbReference type="Proteomes" id="UP000036367">
    <property type="component" value="Unassembled WGS sequence"/>
</dbReference>
<dbReference type="PROSITE" id="PS00141">
    <property type="entry name" value="ASP_PROTEASE"/>
    <property type="match status" value="1"/>
</dbReference>
<dbReference type="PATRIC" id="fig|595434.4.peg.377"/>
<keyword evidence="1" id="KW-0812">Transmembrane</keyword>
<comment type="caution">
    <text evidence="1">The sequence shown here is derived from an EMBL/GenBank/DDBJ whole genome shotgun (WGS) entry which is preliminary data.</text>
</comment>